<evidence type="ECO:0000256" key="6">
    <source>
        <dbReference type="SAM" id="SignalP"/>
    </source>
</evidence>
<protein>
    <submittedName>
        <fullName evidence="8">Copper resistance protein CopC</fullName>
    </submittedName>
</protein>
<dbReference type="GO" id="GO:0005507">
    <property type="term" value="F:copper ion binding"/>
    <property type="evidence" value="ECO:0007669"/>
    <property type="project" value="InterPro"/>
</dbReference>
<reference evidence="8 9" key="1">
    <citation type="journal article" date="2011" name="J. Bacteriol.">
        <title>The Draft Genome of Planococcus donghaensis MPA1U2 Reveals Nonsporulation Pathways Controlled by a Conserved Spo0A Regulon.</title>
        <authorList>
            <person name="Pearson M.D."/>
            <person name="Noller H.F."/>
        </authorList>
    </citation>
    <scope>NUCLEOTIDE SEQUENCE [LARGE SCALE GENOMIC DNA]</scope>
    <source>
        <strain evidence="8 9">MPA1U2</strain>
    </source>
</reference>
<dbReference type="Proteomes" id="UP000003052">
    <property type="component" value="Unassembled WGS sequence"/>
</dbReference>
<evidence type="ECO:0000313" key="9">
    <source>
        <dbReference type="Proteomes" id="UP000003052"/>
    </source>
</evidence>
<evidence type="ECO:0000256" key="2">
    <source>
        <dbReference type="ARBA" id="ARBA00022723"/>
    </source>
</evidence>
<dbReference type="GO" id="GO:0006825">
    <property type="term" value="P:copper ion transport"/>
    <property type="evidence" value="ECO:0007669"/>
    <property type="project" value="InterPro"/>
</dbReference>
<dbReference type="GO" id="GO:0046688">
    <property type="term" value="P:response to copper ion"/>
    <property type="evidence" value="ECO:0007669"/>
    <property type="project" value="InterPro"/>
</dbReference>
<dbReference type="GO" id="GO:0030313">
    <property type="term" value="C:cell envelope"/>
    <property type="evidence" value="ECO:0007669"/>
    <property type="project" value="UniProtKB-SubCell"/>
</dbReference>
<dbReference type="Gene3D" id="2.60.40.1220">
    <property type="match status" value="1"/>
</dbReference>
<dbReference type="InterPro" id="IPR014756">
    <property type="entry name" value="Ig_E-set"/>
</dbReference>
<dbReference type="EMBL" id="AEPB01000027">
    <property type="protein sequence ID" value="EGA89956.1"/>
    <property type="molecule type" value="Genomic_DNA"/>
</dbReference>
<comment type="subcellular location">
    <subcellularLocation>
        <location evidence="1">Cell envelope</location>
    </subcellularLocation>
</comment>
<feature type="signal peptide" evidence="6">
    <location>
        <begin position="1"/>
        <end position="21"/>
    </location>
</feature>
<evidence type="ECO:0000256" key="4">
    <source>
        <dbReference type="ARBA" id="ARBA00023008"/>
    </source>
</evidence>
<accession>E7RGI1</accession>
<evidence type="ECO:0000256" key="3">
    <source>
        <dbReference type="ARBA" id="ARBA00022729"/>
    </source>
</evidence>
<gene>
    <name evidence="8" type="ORF">GPDM_07895</name>
</gene>
<keyword evidence="5" id="KW-0812">Transmembrane</keyword>
<feature type="transmembrane region" description="Helical" evidence="5">
    <location>
        <begin position="151"/>
        <end position="169"/>
    </location>
</feature>
<feature type="domain" description="CopC" evidence="7">
    <location>
        <begin position="22"/>
        <end position="112"/>
    </location>
</feature>
<comment type="caution">
    <text evidence="8">The sequence shown here is derived from an EMBL/GenBank/DDBJ whole genome shotgun (WGS) entry which is preliminary data.</text>
</comment>
<feature type="chain" id="PRO_5003223757" evidence="6">
    <location>
        <begin position="22"/>
        <end position="176"/>
    </location>
</feature>
<sequence length="176" mass="19708">MYKKFLALFFLMFIFPFPAQAHTTLLSSAPSEDQNVSEKLTEVELLFDTNIEEGSTMNIEDETSSFEFEEIAINKNGMIGNFDKTLPDGSYRIVWNIIGEDGHPVEGQIAFNMANEVEKGEASMTTSVTEEKAKATEKKLAETATEKNSNVLIPLVWVLGAVLVVYGIYKLRLKKK</sequence>
<dbReference type="InterPro" id="IPR014755">
    <property type="entry name" value="Cu-Rt/internalin_Ig-like"/>
</dbReference>
<evidence type="ECO:0000313" key="8">
    <source>
        <dbReference type="EMBL" id="EGA89956.1"/>
    </source>
</evidence>
<dbReference type="Pfam" id="PF04234">
    <property type="entry name" value="CopC"/>
    <property type="match status" value="1"/>
</dbReference>
<evidence type="ECO:0000256" key="1">
    <source>
        <dbReference type="ARBA" id="ARBA00004196"/>
    </source>
</evidence>
<keyword evidence="5" id="KW-1133">Transmembrane helix</keyword>
<evidence type="ECO:0000256" key="5">
    <source>
        <dbReference type="SAM" id="Phobius"/>
    </source>
</evidence>
<name>E7RGI1_9BACL</name>
<dbReference type="PANTHER" id="PTHR34820">
    <property type="entry name" value="INNER MEMBRANE PROTEIN YEBZ"/>
    <property type="match status" value="1"/>
</dbReference>
<evidence type="ECO:0000259" key="7">
    <source>
        <dbReference type="Pfam" id="PF04234"/>
    </source>
</evidence>
<keyword evidence="3 6" id="KW-0732">Signal</keyword>
<dbReference type="InterPro" id="IPR032694">
    <property type="entry name" value="CopC/D"/>
</dbReference>
<keyword evidence="5" id="KW-0472">Membrane</keyword>
<dbReference type="eggNOG" id="COG2372">
    <property type="taxonomic scope" value="Bacteria"/>
</dbReference>
<dbReference type="PANTHER" id="PTHR34820:SF4">
    <property type="entry name" value="INNER MEMBRANE PROTEIN YEBZ"/>
    <property type="match status" value="1"/>
</dbReference>
<keyword evidence="2" id="KW-0479">Metal-binding</keyword>
<proteinExistence type="predicted"/>
<dbReference type="InterPro" id="IPR007348">
    <property type="entry name" value="CopC_dom"/>
</dbReference>
<keyword evidence="4" id="KW-0186">Copper</keyword>
<dbReference type="AlphaFoldDB" id="E7RGI1"/>
<dbReference type="GO" id="GO:0005886">
    <property type="term" value="C:plasma membrane"/>
    <property type="evidence" value="ECO:0007669"/>
    <property type="project" value="TreeGrafter"/>
</dbReference>
<dbReference type="GO" id="GO:0042597">
    <property type="term" value="C:periplasmic space"/>
    <property type="evidence" value="ECO:0007669"/>
    <property type="project" value="InterPro"/>
</dbReference>
<dbReference type="OrthoDB" id="2353937at2"/>
<organism evidence="8 9">
    <name type="scientific">Planococcus donghaensis MPA1U2</name>
    <dbReference type="NCBI Taxonomy" id="933115"/>
    <lineage>
        <taxon>Bacteria</taxon>
        <taxon>Bacillati</taxon>
        <taxon>Bacillota</taxon>
        <taxon>Bacilli</taxon>
        <taxon>Bacillales</taxon>
        <taxon>Caryophanaceae</taxon>
        <taxon>Planococcus</taxon>
    </lineage>
</organism>
<dbReference type="SUPFAM" id="SSF81296">
    <property type="entry name" value="E set domains"/>
    <property type="match status" value="1"/>
</dbReference>
<dbReference type="RefSeq" id="WP_008430385.1">
    <property type="nucleotide sequence ID" value="NZ_AEPB01000027.1"/>
</dbReference>